<dbReference type="GO" id="GO:0016020">
    <property type="term" value="C:membrane"/>
    <property type="evidence" value="ECO:0007669"/>
    <property type="project" value="UniProtKB-SubCell"/>
</dbReference>
<keyword evidence="2 5" id="KW-0812">Transmembrane</keyword>
<dbReference type="Proteomes" id="UP000287033">
    <property type="component" value="Unassembled WGS sequence"/>
</dbReference>
<feature type="transmembrane region" description="Helical" evidence="5">
    <location>
        <begin position="73"/>
        <end position="92"/>
    </location>
</feature>
<evidence type="ECO:0000256" key="4">
    <source>
        <dbReference type="ARBA" id="ARBA00023136"/>
    </source>
</evidence>
<dbReference type="InterPro" id="IPR012858">
    <property type="entry name" value="DC_STAMP-like"/>
</dbReference>
<reference evidence="7 8" key="1">
    <citation type="journal article" date="2018" name="Nat. Ecol. Evol.">
        <title>Shark genomes provide insights into elasmobranch evolution and the origin of vertebrates.</title>
        <authorList>
            <person name="Hara Y"/>
            <person name="Yamaguchi K"/>
            <person name="Onimaru K"/>
            <person name="Kadota M"/>
            <person name="Koyanagi M"/>
            <person name="Keeley SD"/>
            <person name="Tatsumi K"/>
            <person name="Tanaka K"/>
            <person name="Motone F"/>
            <person name="Kageyama Y"/>
            <person name="Nozu R"/>
            <person name="Adachi N"/>
            <person name="Nishimura O"/>
            <person name="Nakagawa R"/>
            <person name="Tanegashima C"/>
            <person name="Kiyatake I"/>
            <person name="Matsumoto R"/>
            <person name="Murakumo K"/>
            <person name="Nishida K"/>
            <person name="Terakita A"/>
            <person name="Kuratani S"/>
            <person name="Sato K"/>
            <person name="Hyodo S Kuraku.S."/>
        </authorList>
    </citation>
    <scope>NUCLEOTIDE SEQUENCE [LARGE SCALE GENOMIC DNA]</scope>
</reference>
<dbReference type="STRING" id="137246.A0A401SLJ4"/>
<name>A0A401SLJ4_CHIPU</name>
<evidence type="ECO:0000256" key="1">
    <source>
        <dbReference type="ARBA" id="ARBA00004141"/>
    </source>
</evidence>
<protein>
    <recommendedName>
        <fullName evidence="6">Dendritic cell-specific transmembrane protein-like domain-containing protein</fullName>
    </recommendedName>
</protein>
<evidence type="ECO:0000313" key="8">
    <source>
        <dbReference type="Proteomes" id="UP000287033"/>
    </source>
</evidence>
<comment type="subcellular location">
    <subcellularLocation>
        <location evidence="1">Membrane</location>
        <topology evidence="1">Multi-pass membrane protein</topology>
    </subcellularLocation>
</comment>
<dbReference type="PANTHER" id="PTHR21041">
    <property type="entry name" value="DENDRITIC CELL-SPECIFIC TRANSMEMBRANE PROTEIN"/>
    <property type="match status" value="1"/>
</dbReference>
<evidence type="ECO:0000313" key="7">
    <source>
        <dbReference type="EMBL" id="GCC31275.1"/>
    </source>
</evidence>
<dbReference type="InterPro" id="IPR051856">
    <property type="entry name" value="CSR-E3_Ligase_Protein"/>
</dbReference>
<dbReference type="OrthoDB" id="9949280at2759"/>
<keyword evidence="8" id="KW-1185">Reference proteome</keyword>
<dbReference type="EMBL" id="BEZZ01000352">
    <property type="protein sequence ID" value="GCC31275.1"/>
    <property type="molecule type" value="Genomic_DNA"/>
</dbReference>
<comment type="caution">
    <text evidence="7">The sequence shown here is derived from an EMBL/GenBank/DDBJ whole genome shotgun (WGS) entry which is preliminary data.</text>
</comment>
<evidence type="ECO:0000256" key="3">
    <source>
        <dbReference type="ARBA" id="ARBA00022989"/>
    </source>
</evidence>
<evidence type="ECO:0000259" key="6">
    <source>
        <dbReference type="Pfam" id="PF07782"/>
    </source>
</evidence>
<dbReference type="Pfam" id="PF07782">
    <property type="entry name" value="DC_STAMP"/>
    <property type="match status" value="1"/>
</dbReference>
<gene>
    <name evidence="7" type="ORF">chiPu_0009732</name>
</gene>
<keyword evidence="3 5" id="KW-1133">Transmembrane helix</keyword>
<dbReference type="PANTHER" id="PTHR21041:SF2">
    <property type="entry name" value="DENDRITIC CELL-SPECIFIC TRANSMEMBRANE PROTEIN"/>
    <property type="match status" value="1"/>
</dbReference>
<accession>A0A401SLJ4</accession>
<feature type="domain" description="Dendritic cell-specific transmembrane protein-like" evidence="6">
    <location>
        <begin position="1"/>
        <end position="118"/>
    </location>
</feature>
<dbReference type="AlphaFoldDB" id="A0A401SLJ4"/>
<organism evidence="7 8">
    <name type="scientific">Chiloscyllium punctatum</name>
    <name type="common">Brownbanded bambooshark</name>
    <name type="synonym">Hemiscyllium punctatum</name>
    <dbReference type="NCBI Taxonomy" id="137246"/>
    <lineage>
        <taxon>Eukaryota</taxon>
        <taxon>Metazoa</taxon>
        <taxon>Chordata</taxon>
        <taxon>Craniata</taxon>
        <taxon>Vertebrata</taxon>
        <taxon>Chondrichthyes</taxon>
        <taxon>Elasmobranchii</taxon>
        <taxon>Galeomorphii</taxon>
        <taxon>Galeoidea</taxon>
        <taxon>Orectolobiformes</taxon>
        <taxon>Hemiscylliidae</taxon>
        <taxon>Chiloscyllium</taxon>
    </lineage>
</organism>
<keyword evidence="4 5" id="KW-0472">Membrane</keyword>
<evidence type="ECO:0000256" key="5">
    <source>
        <dbReference type="SAM" id="Phobius"/>
    </source>
</evidence>
<sequence length="166" mass="19702">MLDYGLFLLISSIRYHLDHLPPINITMDFQFVEEIKFTIIPVRRHESGGKFSYETHLSKVDCIPQPTLTISKIWPPLVAIIAVLLVLTLFSAKFTILKVLVLSSFYDETEKKRIEFLHEKILRKRALIKLMKTNESQNFTDDKVSFWFPIFRMKQRKDDLPQRREF</sequence>
<evidence type="ECO:0000256" key="2">
    <source>
        <dbReference type="ARBA" id="ARBA00022692"/>
    </source>
</evidence>
<proteinExistence type="predicted"/>